<dbReference type="EMBL" id="CAEZWJ010000003">
    <property type="protein sequence ID" value="CAB4644749.1"/>
    <property type="molecule type" value="Genomic_DNA"/>
</dbReference>
<dbReference type="AlphaFoldDB" id="A0A6J6KAA8"/>
<sequence>MQSLVTPSAILAVAVRPHLWGTALRQLSRLSPDGWWKRAPFLPIPPADYIEFRFVTQYGGEHGSRDERVRTVDVLDYLAWCKEWNQAR</sequence>
<accession>A0A6J6KAA8</accession>
<organism evidence="1">
    <name type="scientific">freshwater metagenome</name>
    <dbReference type="NCBI Taxonomy" id="449393"/>
    <lineage>
        <taxon>unclassified sequences</taxon>
        <taxon>metagenomes</taxon>
        <taxon>ecological metagenomes</taxon>
    </lineage>
</organism>
<proteinExistence type="predicted"/>
<gene>
    <name evidence="1" type="ORF">UFOPK2214_00154</name>
</gene>
<reference evidence="1" key="1">
    <citation type="submission" date="2020-05" db="EMBL/GenBank/DDBJ databases">
        <authorList>
            <person name="Chiriac C."/>
            <person name="Salcher M."/>
            <person name="Ghai R."/>
            <person name="Kavagutti S V."/>
        </authorList>
    </citation>
    <scope>NUCLEOTIDE SEQUENCE</scope>
</reference>
<evidence type="ECO:0000313" key="1">
    <source>
        <dbReference type="EMBL" id="CAB4644749.1"/>
    </source>
</evidence>
<protein>
    <submittedName>
        <fullName evidence="1">Unannotated protein</fullName>
    </submittedName>
</protein>
<name>A0A6J6KAA8_9ZZZZ</name>